<proteinExistence type="predicted"/>
<evidence type="ECO:0000313" key="2">
    <source>
        <dbReference type="EMBL" id="KAG5629379.1"/>
    </source>
</evidence>
<protein>
    <recommendedName>
        <fullName evidence="4">Reverse transcriptase RNase H-like domain-containing protein</fullName>
    </recommendedName>
</protein>
<evidence type="ECO:0000256" key="1">
    <source>
        <dbReference type="SAM" id="MobiDB-lite"/>
    </source>
</evidence>
<accession>A0A9J6AYS3</accession>
<reference evidence="2 3" key="1">
    <citation type="submission" date="2020-09" db="EMBL/GenBank/DDBJ databases">
        <title>De no assembly of potato wild relative species, Solanum commersonii.</title>
        <authorList>
            <person name="Cho K."/>
        </authorList>
    </citation>
    <scope>NUCLEOTIDE SEQUENCE [LARGE SCALE GENOMIC DNA]</scope>
    <source>
        <strain evidence="2">LZ3.2</strain>
        <tissue evidence="2">Leaf</tissue>
    </source>
</reference>
<evidence type="ECO:0000313" key="3">
    <source>
        <dbReference type="Proteomes" id="UP000824120"/>
    </source>
</evidence>
<feature type="region of interest" description="Disordered" evidence="1">
    <location>
        <begin position="67"/>
        <end position="114"/>
    </location>
</feature>
<keyword evidence="3" id="KW-1185">Reference proteome</keyword>
<organism evidence="2 3">
    <name type="scientific">Solanum commersonii</name>
    <name type="common">Commerson's wild potato</name>
    <name type="synonym">Commerson's nightshade</name>
    <dbReference type="NCBI Taxonomy" id="4109"/>
    <lineage>
        <taxon>Eukaryota</taxon>
        <taxon>Viridiplantae</taxon>
        <taxon>Streptophyta</taxon>
        <taxon>Embryophyta</taxon>
        <taxon>Tracheophyta</taxon>
        <taxon>Spermatophyta</taxon>
        <taxon>Magnoliopsida</taxon>
        <taxon>eudicotyledons</taxon>
        <taxon>Gunneridae</taxon>
        <taxon>Pentapetalae</taxon>
        <taxon>asterids</taxon>
        <taxon>lamiids</taxon>
        <taxon>Solanales</taxon>
        <taxon>Solanaceae</taxon>
        <taxon>Solanoideae</taxon>
        <taxon>Solaneae</taxon>
        <taxon>Solanum</taxon>
    </lineage>
</organism>
<sequence length="157" mass="17788">MIFTIKIWIKTDAQSVKYMFDKDFKHDASKLIFARWQTQLAPFDFEIHYKKGSDNSLPNFLSREYLSSDGMDPPWITKARGKDSYTRGRGRSSPSPSSSRSSYGSSSSSTPIIQKGGMSLYNLNSKAQEKASSSIHLKDIPESDPLYAKLQEFITQK</sequence>
<dbReference type="OrthoDB" id="10055717at2759"/>
<name>A0A9J6AYS3_SOLCO</name>
<feature type="compositionally biased region" description="Low complexity" evidence="1">
    <location>
        <begin position="91"/>
        <end position="111"/>
    </location>
</feature>
<dbReference type="EMBL" id="JACXVP010000001">
    <property type="protein sequence ID" value="KAG5629379.1"/>
    <property type="molecule type" value="Genomic_DNA"/>
</dbReference>
<comment type="caution">
    <text evidence="2">The sequence shown here is derived from an EMBL/GenBank/DDBJ whole genome shotgun (WGS) entry which is preliminary data.</text>
</comment>
<dbReference type="AlphaFoldDB" id="A0A9J6AYS3"/>
<evidence type="ECO:0008006" key="4">
    <source>
        <dbReference type="Google" id="ProtNLM"/>
    </source>
</evidence>
<gene>
    <name evidence="2" type="ORF">H5410_001096</name>
</gene>
<dbReference type="Proteomes" id="UP000824120">
    <property type="component" value="Chromosome 1"/>
</dbReference>